<dbReference type="Proteomes" id="UP001160148">
    <property type="component" value="Unassembled WGS sequence"/>
</dbReference>
<comment type="caution">
    <text evidence="1">The sequence shown here is derived from an EMBL/GenBank/DDBJ whole genome shotgun (WGS) entry which is preliminary data.</text>
</comment>
<accession>A0AAV0WFW9</accession>
<organism evidence="1 2">
    <name type="scientific">Macrosiphum euphorbiae</name>
    <name type="common">potato aphid</name>
    <dbReference type="NCBI Taxonomy" id="13131"/>
    <lineage>
        <taxon>Eukaryota</taxon>
        <taxon>Metazoa</taxon>
        <taxon>Ecdysozoa</taxon>
        <taxon>Arthropoda</taxon>
        <taxon>Hexapoda</taxon>
        <taxon>Insecta</taxon>
        <taxon>Pterygota</taxon>
        <taxon>Neoptera</taxon>
        <taxon>Paraneoptera</taxon>
        <taxon>Hemiptera</taxon>
        <taxon>Sternorrhyncha</taxon>
        <taxon>Aphidomorpha</taxon>
        <taxon>Aphidoidea</taxon>
        <taxon>Aphididae</taxon>
        <taxon>Macrosiphini</taxon>
        <taxon>Macrosiphum</taxon>
    </lineage>
</organism>
<reference evidence="1 2" key="1">
    <citation type="submission" date="2023-01" db="EMBL/GenBank/DDBJ databases">
        <authorList>
            <person name="Whitehead M."/>
        </authorList>
    </citation>
    <scope>NUCLEOTIDE SEQUENCE [LARGE SCALE GENOMIC DNA]</scope>
</reference>
<proteinExistence type="predicted"/>
<evidence type="ECO:0000313" key="2">
    <source>
        <dbReference type="Proteomes" id="UP001160148"/>
    </source>
</evidence>
<sequence length="124" mass="14259">MENLSNPNKKTKKCVITNYFTQVTDVRGASSEIVTQTHPVSELSSAQNTDRNQVIEPRNNDVSLFVNCSLTDEEKHLVFETQRHCVYTRLDQPYRVRAPVAHKRRYEPPPLSASCALTQPVYYF</sequence>
<dbReference type="EMBL" id="CARXXK010000002">
    <property type="protein sequence ID" value="CAI6354416.1"/>
    <property type="molecule type" value="Genomic_DNA"/>
</dbReference>
<keyword evidence="2" id="KW-1185">Reference proteome</keyword>
<evidence type="ECO:0000313" key="1">
    <source>
        <dbReference type="EMBL" id="CAI6354416.1"/>
    </source>
</evidence>
<name>A0AAV0WFW9_9HEMI</name>
<dbReference type="AlphaFoldDB" id="A0AAV0WFW9"/>
<protein>
    <submittedName>
        <fullName evidence="1">Uncharacterized protein</fullName>
    </submittedName>
</protein>
<gene>
    <name evidence="1" type="ORF">MEUPH1_LOCUS10421</name>
</gene>